<evidence type="ECO:0000313" key="1">
    <source>
        <dbReference type="EMBL" id="GLX82484.1"/>
    </source>
</evidence>
<protein>
    <submittedName>
        <fullName evidence="1">Uncharacterized protein</fullName>
    </submittedName>
</protein>
<accession>A0ABQ6H3I8</accession>
<dbReference type="EMBL" id="BSSU01000009">
    <property type="protein sequence ID" value="GLX82484.1"/>
    <property type="molecule type" value="Genomic_DNA"/>
</dbReference>
<proteinExistence type="predicted"/>
<gene>
    <name evidence="1" type="ORF">theurythT_19360</name>
</gene>
<reference evidence="1 2" key="1">
    <citation type="submission" date="2023-03" db="EMBL/GenBank/DDBJ databases">
        <title>Draft genome sequence of Thalassotalea eurytherma JCM 18482T.</title>
        <authorList>
            <person name="Sawabe T."/>
        </authorList>
    </citation>
    <scope>NUCLEOTIDE SEQUENCE [LARGE SCALE GENOMIC DNA]</scope>
    <source>
        <strain evidence="1 2">JCM 18482</strain>
    </source>
</reference>
<dbReference type="RefSeq" id="WP_284207851.1">
    <property type="nucleotide sequence ID" value="NZ_BSSU01000009.1"/>
</dbReference>
<organism evidence="1 2">
    <name type="scientific">Thalassotalea eurytherma</name>
    <dbReference type="NCBI Taxonomy" id="1144278"/>
    <lineage>
        <taxon>Bacteria</taxon>
        <taxon>Pseudomonadati</taxon>
        <taxon>Pseudomonadota</taxon>
        <taxon>Gammaproteobacteria</taxon>
        <taxon>Alteromonadales</taxon>
        <taxon>Colwelliaceae</taxon>
        <taxon>Thalassotalea</taxon>
    </lineage>
</organism>
<name>A0ABQ6H3I8_9GAMM</name>
<dbReference type="Proteomes" id="UP001157133">
    <property type="component" value="Unassembled WGS sequence"/>
</dbReference>
<keyword evidence="2" id="KW-1185">Reference proteome</keyword>
<evidence type="ECO:0000313" key="2">
    <source>
        <dbReference type="Proteomes" id="UP001157133"/>
    </source>
</evidence>
<sequence>MRKPIYSREERAICASLYAITVEVKSQFIKNLPVNMAIADKRSRISTLEKACSEVLRMSPDRFFVDY</sequence>
<comment type="caution">
    <text evidence="1">The sequence shown here is derived from an EMBL/GenBank/DDBJ whole genome shotgun (WGS) entry which is preliminary data.</text>
</comment>